<evidence type="ECO:0000313" key="2">
    <source>
        <dbReference type="Proteomes" id="UP000215215"/>
    </source>
</evidence>
<organism evidence="1 2">
    <name type="scientific">candidate division WOR-3 bacterium JGI_Cruoil_03_44_89</name>
    <dbReference type="NCBI Taxonomy" id="1973748"/>
    <lineage>
        <taxon>Bacteria</taxon>
        <taxon>Bacteria division WOR-3</taxon>
    </lineage>
</organism>
<comment type="caution">
    <text evidence="1">The sequence shown here is derived from an EMBL/GenBank/DDBJ whole genome shotgun (WGS) entry which is preliminary data.</text>
</comment>
<dbReference type="EMBL" id="NOZQ01000051">
    <property type="protein sequence ID" value="OYD16765.1"/>
    <property type="molecule type" value="Genomic_DNA"/>
</dbReference>
<proteinExistence type="predicted"/>
<name>A0A235BYY9_UNCW3</name>
<dbReference type="AlphaFoldDB" id="A0A235BYY9"/>
<reference evidence="1 2" key="1">
    <citation type="submission" date="2017-07" db="EMBL/GenBank/DDBJ databases">
        <title>Recovery of genomes from metagenomes via a dereplication, aggregation, and scoring strategy.</title>
        <authorList>
            <person name="Sieber C.M."/>
            <person name="Probst A.J."/>
            <person name="Sharrar A."/>
            <person name="Thomas B.C."/>
            <person name="Hess M."/>
            <person name="Tringe S.G."/>
            <person name="Banfield J.F."/>
        </authorList>
    </citation>
    <scope>NUCLEOTIDE SEQUENCE [LARGE SCALE GENOMIC DNA]</scope>
    <source>
        <strain evidence="1">JGI_Cruoil_03_44_89</strain>
    </source>
</reference>
<dbReference type="SUPFAM" id="SSF49344">
    <property type="entry name" value="CBD9-like"/>
    <property type="match status" value="1"/>
</dbReference>
<dbReference type="Proteomes" id="UP000215215">
    <property type="component" value="Unassembled WGS sequence"/>
</dbReference>
<gene>
    <name evidence="1" type="ORF">CH333_02625</name>
</gene>
<protein>
    <submittedName>
        <fullName evidence="1">Uncharacterized protein</fullName>
    </submittedName>
</protein>
<evidence type="ECO:0000313" key="1">
    <source>
        <dbReference type="EMBL" id="OYD16765.1"/>
    </source>
</evidence>
<accession>A0A235BYY9</accession>
<dbReference type="Gene3D" id="2.60.40.1190">
    <property type="match status" value="1"/>
</dbReference>
<sequence length="84" mass="9535">MNGGKIVEIRFTEVAPRIDGVIEDVWQTADSAYRFIQHSPYESKLPGEKTVVYVLQDKDNLYVAFRCYALTHKPAAVFGGIRIM</sequence>